<proteinExistence type="predicted"/>
<gene>
    <name evidence="1" type="ORF">LCGC14_2609750</name>
</gene>
<dbReference type="EMBL" id="LAZR01044270">
    <property type="protein sequence ID" value="KKL05071.1"/>
    <property type="molecule type" value="Genomic_DNA"/>
</dbReference>
<comment type="caution">
    <text evidence="1">The sequence shown here is derived from an EMBL/GenBank/DDBJ whole genome shotgun (WGS) entry which is preliminary data.</text>
</comment>
<evidence type="ECO:0000313" key="1">
    <source>
        <dbReference type="EMBL" id="KKL05071.1"/>
    </source>
</evidence>
<reference evidence="1" key="1">
    <citation type="journal article" date="2015" name="Nature">
        <title>Complex archaea that bridge the gap between prokaryotes and eukaryotes.</title>
        <authorList>
            <person name="Spang A."/>
            <person name="Saw J.H."/>
            <person name="Jorgensen S.L."/>
            <person name="Zaremba-Niedzwiedzka K."/>
            <person name="Martijn J."/>
            <person name="Lind A.E."/>
            <person name="van Eijk R."/>
            <person name="Schleper C."/>
            <person name="Guy L."/>
            <person name="Ettema T.J."/>
        </authorList>
    </citation>
    <scope>NUCLEOTIDE SEQUENCE</scope>
</reference>
<dbReference type="AlphaFoldDB" id="A0A0F9CHA0"/>
<name>A0A0F9CHA0_9ZZZZ</name>
<organism evidence="1">
    <name type="scientific">marine sediment metagenome</name>
    <dbReference type="NCBI Taxonomy" id="412755"/>
    <lineage>
        <taxon>unclassified sequences</taxon>
        <taxon>metagenomes</taxon>
        <taxon>ecological metagenomes</taxon>
    </lineage>
</organism>
<feature type="non-terminal residue" evidence="1">
    <location>
        <position position="79"/>
    </location>
</feature>
<protein>
    <submittedName>
        <fullName evidence="1">Uncharacterized protein</fullName>
    </submittedName>
</protein>
<sequence length="79" mass="8072">MADDIARFGAELEVAKLRRDVTAAMAQLDKLDKQADKTSKGIRDIGVSARGLATAFAAVGVAGVGLGIVGKQLFDIGAA</sequence>
<accession>A0A0F9CHA0</accession>